<dbReference type="PROSITE" id="PS50222">
    <property type="entry name" value="EF_HAND_2"/>
    <property type="match status" value="2"/>
</dbReference>
<evidence type="ECO:0000313" key="11">
    <source>
        <dbReference type="RefSeq" id="XP_028037298.1"/>
    </source>
</evidence>
<sequence length="456" mass="52715">MATLGRTSCKLFKIVQFTPIFTRNLGHVKCNKSFSKALTTCACIFGGGVVFYTTNYYSNSSTVYALKAKPDELAKSVKLTSRERRFIKFASVEYGGQLYMTPQDFLESVVEQEPRPRLKRRVLTTKEIENLQDQTPQLKKGSSQMFRKLKDKGIISYTEYLFLLSILTKPASGFRIAFNMFDTDGNQRVDKNEFLVIQRLLGGAFKERKNVDAKSQEAMEKIFSYAWRGKRGINDDDDKLAEGAHENYVNDDQGLQRRHNVDTFLQIHFFGKKGNNDLNFEGFKQFMENLQSEVLELEFQEFAKGHETISEVDFAKILLRYTYLDTDEYDMYLDRLLDRMKHERGITFEEFKTFCQFLNNLEDFSIAMRMYTLADHPISKDEFHRAVKICTGIGQSEHLVSTVFAIFDADGDGLLSYKEFIAIMKDRLHRGFKSSAKNEGWEAFKSCVKQEMKSVA</sequence>
<accession>A0A6J2K6Q5</accession>
<keyword evidence="3" id="KW-0677">Repeat</keyword>
<dbReference type="GO" id="GO:0036444">
    <property type="term" value="P:calcium import into the mitochondrion"/>
    <property type="evidence" value="ECO:0007669"/>
    <property type="project" value="TreeGrafter"/>
</dbReference>
<dbReference type="Pfam" id="PF00036">
    <property type="entry name" value="EF-hand_1"/>
    <property type="match status" value="1"/>
</dbReference>
<dbReference type="GO" id="GO:1990246">
    <property type="term" value="C:uniplex complex"/>
    <property type="evidence" value="ECO:0007669"/>
    <property type="project" value="TreeGrafter"/>
</dbReference>
<proteinExistence type="predicted"/>
<dbReference type="KEGG" id="bman:114248294"/>
<dbReference type="OrthoDB" id="5859791at2759"/>
<feature type="domain" description="EF-hand" evidence="9">
    <location>
        <begin position="395"/>
        <end position="430"/>
    </location>
</feature>
<dbReference type="PROSITE" id="PS00018">
    <property type="entry name" value="EF_HAND_1"/>
    <property type="match status" value="2"/>
</dbReference>
<dbReference type="Gene3D" id="1.10.238.10">
    <property type="entry name" value="EF-hand"/>
    <property type="match status" value="2"/>
</dbReference>
<protein>
    <submittedName>
        <fullName evidence="11">Calcium uptake protein 3, mitochondrial isoform X1</fullName>
    </submittedName>
</protein>
<dbReference type="InterPro" id="IPR002048">
    <property type="entry name" value="EF_hand_dom"/>
</dbReference>
<reference evidence="11" key="1">
    <citation type="submission" date="2025-08" db="UniProtKB">
        <authorList>
            <consortium name="RefSeq"/>
        </authorList>
    </citation>
    <scope>IDENTIFICATION</scope>
    <source>
        <tissue evidence="11">Silk gland</tissue>
    </source>
</reference>
<dbReference type="RefSeq" id="XP_028037298.1">
    <property type="nucleotide sequence ID" value="XM_028181497.1"/>
</dbReference>
<dbReference type="AlphaFoldDB" id="A0A6J2K6Q5"/>
<dbReference type="CTD" id="286097"/>
<evidence type="ECO:0000256" key="6">
    <source>
        <dbReference type="ARBA" id="ARBA00022946"/>
    </source>
</evidence>
<evidence type="ECO:0000256" key="3">
    <source>
        <dbReference type="ARBA" id="ARBA00022737"/>
    </source>
</evidence>
<keyword evidence="10" id="KW-1185">Reference proteome</keyword>
<dbReference type="GO" id="GO:0005758">
    <property type="term" value="C:mitochondrial intermembrane space"/>
    <property type="evidence" value="ECO:0007669"/>
    <property type="project" value="UniProtKB-SubCell"/>
</dbReference>
<evidence type="ECO:0000256" key="4">
    <source>
        <dbReference type="ARBA" id="ARBA00022792"/>
    </source>
</evidence>
<comment type="subcellular location">
    <subcellularLocation>
        <location evidence="1">Mitochondrion inner membrane</location>
    </subcellularLocation>
    <subcellularLocation>
        <location evidence="2">Mitochondrion intermembrane space</location>
    </subcellularLocation>
</comment>
<evidence type="ECO:0000256" key="7">
    <source>
        <dbReference type="ARBA" id="ARBA00023128"/>
    </source>
</evidence>
<gene>
    <name evidence="11" type="primary">LOC114248294</name>
</gene>
<dbReference type="SUPFAM" id="SSF47473">
    <property type="entry name" value="EF-hand"/>
    <property type="match status" value="3"/>
</dbReference>
<evidence type="ECO:0000313" key="10">
    <source>
        <dbReference type="Proteomes" id="UP000504629"/>
    </source>
</evidence>
<organism evidence="10 11">
    <name type="scientific">Bombyx mandarina</name>
    <name type="common">Wild silk moth</name>
    <name type="synonym">Wild silkworm</name>
    <dbReference type="NCBI Taxonomy" id="7092"/>
    <lineage>
        <taxon>Eukaryota</taxon>
        <taxon>Metazoa</taxon>
        <taxon>Ecdysozoa</taxon>
        <taxon>Arthropoda</taxon>
        <taxon>Hexapoda</taxon>
        <taxon>Insecta</taxon>
        <taxon>Pterygota</taxon>
        <taxon>Neoptera</taxon>
        <taxon>Endopterygota</taxon>
        <taxon>Lepidoptera</taxon>
        <taxon>Glossata</taxon>
        <taxon>Ditrysia</taxon>
        <taxon>Bombycoidea</taxon>
        <taxon>Bombycidae</taxon>
        <taxon>Bombycinae</taxon>
        <taxon>Bombyx</taxon>
    </lineage>
</organism>
<dbReference type="GO" id="GO:0005509">
    <property type="term" value="F:calcium ion binding"/>
    <property type="evidence" value="ECO:0007669"/>
    <property type="project" value="InterPro"/>
</dbReference>
<keyword evidence="4" id="KW-0999">Mitochondrion inner membrane</keyword>
<evidence type="ECO:0000256" key="1">
    <source>
        <dbReference type="ARBA" id="ARBA00004273"/>
    </source>
</evidence>
<dbReference type="PANTHER" id="PTHR12294">
    <property type="entry name" value="EF HAND DOMAIN FAMILY A1,A2-RELATED"/>
    <property type="match status" value="1"/>
</dbReference>
<dbReference type="InterPro" id="IPR039800">
    <property type="entry name" value="MICU1/2/3"/>
</dbReference>
<evidence type="ECO:0000256" key="8">
    <source>
        <dbReference type="ARBA" id="ARBA00023136"/>
    </source>
</evidence>
<dbReference type="GeneID" id="114248294"/>
<dbReference type="SMART" id="SM00054">
    <property type="entry name" value="EFh"/>
    <property type="match status" value="2"/>
</dbReference>
<evidence type="ECO:0000256" key="5">
    <source>
        <dbReference type="ARBA" id="ARBA00022837"/>
    </source>
</evidence>
<dbReference type="PANTHER" id="PTHR12294:SF13">
    <property type="entry name" value="MITOCHONDRIAL CALCIUM UPTAKE 3, ISOFORM D"/>
    <property type="match status" value="1"/>
</dbReference>
<dbReference type="Proteomes" id="UP000504629">
    <property type="component" value="Unplaced"/>
</dbReference>
<feature type="domain" description="EF-hand" evidence="9">
    <location>
        <begin position="169"/>
        <end position="204"/>
    </location>
</feature>
<dbReference type="InterPro" id="IPR011992">
    <property type="entry name" value="EF-hand-dom_pair"/>
</dbReference>
<dbReference type="GO" id="GO:0051560">
    <property type="term" value="P:mitochondrial calcium ion homeostasis"/>
    <property type="evidence" value="ECO:0007669"/>
    <property type="project" value="TreeGrafter"/>
</dbReference>
<dbReference type="InterPro" id="IPR018247">
    <property type="entry name" value="EF_Hand_1_Ca_BS"/>
</dbReference>
<name>A0A6J2K6Q5_BOMMA</name>
<evidence type="ECO:0000259" key="9">
    <source>
        <dbReference type="PROSITE" id="PS50222"/>
    </source>
</evidence>
<keyword evidence="5" id="KW-0106">Calcium</keyword>
<keyword evidence="7" id="KW-0496">Mitochondrion</keyword>
<keyword evidence="8" id="KW-0472">Membrane</keyword>
<evidence type="ECO:0000256" key="2">
    <source>
        <dbReference type="ARBA" id="ARBA00004569"/>
    </source>
</evidence>
<keyword evidence="6" id="KW-0809">Transit peptide</keyword>